<dbReference type="PANTHER" id="PTHR43194">
    <property type="entry name" value="HYDROLASE ALPHA/BETA FOLD FAMILY"/>
    <property type="match status" value="1"/>
</dbReference>
<sequence length="366" mass="40448">MNKSQHTFAASHPRLTPLSTFSPTDHLLLSTLRFIPTTTSPGPFTFIFLHATGLQSSTFEPLIATLFDSSIGRNIKEVWAIDAANQGDSAVLNDGKLGVEYSWADGARDITSVIKQANLTEPIVLVGHSMGGAQALLATILHPTLIHATIALEPVAHNAPISTPPTLLLHNTLRKPSSWPSRTDTSLLSLRQKSFYRRWDQRVWDIWLETALHQNEEGGQVRLKTTPIQEAACYLDPTTQSLTFSLLPHMRRPVLYVVGGAARWNTAQSNVDRQGRTPGARTVVVEGGGHLVCVEDVQGTVDAMVPFLTEVMDDWTENSKQTHNPTNVPQWRERRTQELLDGFRKILEAKIGKDDAAKAKITKSML</sequence>
<accession>A0A0E9ND65</accession>
<organism evidence="2 3">
    <name type="scientific">Saitoella complicata (strain BCRC 22490 / CBS 7301 / JCM 7358 / NBRC 10748 / NRRL Y-17804)</name>
    <dbReference type="NCBI Taxonomy" id="698492"/>
    <lineage>
        <taxon>Eukaryota</taxon>
        <taxon>Fungi</taxon>
        <taxon>Dikarya</taxon>
        <taxon>Ascomycota</taxon>
        <taxon>Taphrinomycotina</taxon>
        <taxon>Taphrinomycotina incertae sedis</taxon>
        <taxon>Saitoella</taxon>
    </lineage>
</organism>
<dbReference type="PANTHER" id="PTHR43194:SF2">
    <property type="entry name" value="PEROXISOMAL MEMBRANE PROTEIN LPX1"/>
    <property type="match status" value="1"/>
</dbReference>
<keyword evidence="3" id="KW-1185">Reference proteome</keyword>
<evidence type="ECO:0000313" key="2">
    <source>
        <dbReference type="EMBL" id="GAO47651.1"/>
    </source>
</evidence>
<dbReference type="Proteomes" id="UP000033140">
    <property type="component" value="Unassembled WGS sequence"/>
</dbReference>
<dbReference type="STRING" id="698492.A0A0E9ND65"/>
<dbReference type="InterPro" id="IPR000073">
    <property type="entry name" value="AB_hydrolase_1"/>
</dbReference>
<feature type="domain" description="AB hydrolase-1" evidence="1">
    <location>
        <begin position="47"/>
        <end position="302"/>
    </location>
</feature>
<dbReference type="InterPro" id="IPR029058">
    <property type="entry name" value="AB_hydrolase_fold"/>
</dbReference>
<dbReference type="Gene3D" id="3.40.50.1820">
    <property type="entry name" value="alpha/beta hydrolase"/>
    <property type="match status" value="1"/>
</dbReference>
<comment type="caution">
    <text evidence="2">The sequence shown here is derived from an EMBL/GenBank/DDBJ whole genome shotgun (WGS) entry which is preliminary data.</text>
</comment>
<proteinExistence type="predicted"/>
<protein>
    <recommendedName>
        <fullName evidence="1">AB hydrolase-1 domain-containing protein</fullName>
    </recommendedName>
</protein>
<evidence type="ECO:0000259" key="1">
    <source>
        <dbReference type="Pfam" id="PF12697"/>
    </source>
</evidence>
<dbReference type="OMA" id="WFDNALD"/>
<reference evidence="2 3" key="1">
    <citation type="journal article" date="2011" name="J. Gen. Appl. Microbiol.">
        <title>Draft genome sequencing of the enigmatic yeast Saitoella complicata.</title>
        <authorList>
            <person name="Nishida H."/>
            <person name="Hamamoto M."/>
            <person name="Sugiyama J."/>
        </authorList>
    </citation>
    <scope>NUCLEOTIDE SEQUENCE [LARGE SCALE GENOMIC DNA]</scope>
    <source>
        <strain evidence="2 3">NRRL Y-17804</strain>
    </source>
</reference>
<dbReference type="EMBL" id="BACD03000010">
    <property type="protein sequence ID" value="GAO47651.1"/>
    <property type="molecule type" value="Genomic_DNA"/>
</dbReference>
<gene>
    <name evidence="2" type="ORF">G7K_1850-t1</name>
</gene>
<dbReference type="SUPFAM" id="SSF53474">
    <property type="entry name" value="alpha/beta-Hydrolases"/>
    <property type="match status" value="1"/>
</dbReference>
<dbReference type="InterPro" id="IPR050228">
    <property type="entry name" value="Carboxylesterase_BioH"/>
</dbReference>
<name>A0A0E9ND65_SAICN</name>
<evidence type="ECO:0000313" key="3">
    <source>
        <dbReference type="Proteomes" id="UP000033140"/>
    </source>
</evidence>
<dbReference type="Pfam" id="PF12697">
    <property type="entry name" value="Abhydrolase_6"/>
    <property type="match status" value="1"/>
</dbReference>
<reference evidence="2 3" key="3">
    <citation type="journal article" date="2015" name="Genome Announc.">
        <title>Draft Genome Sequence of the Archiascomycetous Yeast Saitoella complicata.</title>
        <authorList>
            <person name="Yamauchi K."/>
            <person name="Kondo S."/>
            <person name="Hamamoto M."/>
            <person name="Takahashi Y."/>
            <person name="Ogura Y."/>
            <person name="Hayashi T."/>
            <person name="Nishida H."/>
        </authorList>
    </citation>
    <scope>NUCLEOTIDE SEQUENCE [LARGE SCALE GENOMIC DNA]</scope>
    <source>
        <strain evidence="2 3">NRRL Y-17804</strain>
    </source>
</reference>
<dbReference type="AlphaFoldDB" id="A0A0E9ND65"/>
<reference evidence="2 3" key="2">
    <citation type="journal article" date="2014" name="J. Gen. Appl. Microbiol.">
        <title>The early diverging ascomycetous budding yeast Saitoella complicata has three histone deacetylases belonging to the Clr6, Hos2, and Rpd3 lineages.</title>
        <authorList>
            <person name="Nishida H."/>
            <person name="Matsumoto T."/>
            <person name="Kondo S."/>
            <person name="Hamamoto M."/>
            <person name="Yoshikawa H."/>
        </authorList>
    </citation>
    <scope>NUCLEOTIDE SEQUENCE [LARGE SCALE GENOMIC DNA]</scope>
    <source>
        <strain evidence="2 3">NRRL Y-17804</strain>
    </source>
</reference>